<dbReference type="Proteomes" id="UP001165044">
    <property type="component" value="Unassembled WGS sequence"/>
</dbReference>
<gene>
    <name evidence="1" type="ORF">GETHED_24850</name>
</gene>
<dbReference type="Pfam" id="PF05742">
    <property type="entry name" value="TANGO2"/>
    <property type="match status" value="1"/>
</dbReference>
<keyword evidence="2" id="KW-1185">Reference proteome</keyword>
<comment type="caution">
    <text evidence="1">The sequence shown here is derived from an EMBL/GenBank/DDBJ whole genome shotgun (WGS) entry which is preliminary data.</text>
</comment>
<dbReference type="RefSeq" id="WP_285609819.1">
    <property type="nucleotide sequence ID" value="NZ_BSDC01000003.1"/>
</dbReference>
<evidence type="ECO:0000313" key="2">
    <source>
        <dbReference type="Proteomes" id="UP001165044"/>
    </source>
</evidence>
<name>A0ABQ5Q142_9BACT</name>
<accession>A0ABQ5Q142</accession>
<organism evidence="1 2">
    <name type="scientific">Geothrix edaphica</name>
    <dbReference type="NCBI Taxonomy" id="2927976"/>
    <lineage>
        <taxon>Bacteria</taxon>
        <taxon>Pseudomonadati</taxon>
        <taxon>Acidobacteriota</taxon>
        <taxon>Holophagae</taxon>
        <taxon>Holophagales</taxon>
        <taxon>Holophagaceae</taxon>
        <taxon>Geothrix</taxon>
    </lineage>
</organism>
<sequence>MCLIALAYRAHPDFELLLVANRDEYHARPTAPAGPWAEAPDVFGGRDLSQGGSWLALSQRGRLACVTNVRRMAVPDPGAPSRGALVSGFVRGDQAARTFSEEVAAGAMAFAGFNLLLWDGSELRYLNNHPRFVSRAVPPGVHVVSNADLDTPWPKTEKLRRAMEAWVASGNGDEGPLLAALADRAVAPDADLPDTGVGLDLERRLSPAFIVGPTYGTRCSTLVALRRDGSARFTEWRFDPAGRSAGRTDARWAPGAEGWVP</sequence>
<proteinExistence type="predicted"/>
<dbReference type="EMBL" id="BSDC01000003">
    <property type="protein sequence ID" value="GLH68121.1"/>
    <property type="molecule type" value="Genomic_DNA"/>
</dbReference>
<evidence type="ECO:0000313" key="1">
    <source>
        <dbReference type="EMBL" id="GLH68121.1"/>
    </source>
</evidence>
<evidence type="ECO:0008006" key="3">
    <source>
        <dbReference type="Google" id="ProtNLM"/>
    </source>
</evidence>
<dbReference type="InterPro" id="IPR008551">
    <property type="entry name" value="TANGO2"/>
</dbReference>
<protein>
    <recommendedName>
        <fullName evidence="3">NRDE family protein</fullName>
    </recommendedName>
</protein>
<dbReference type="PANTHER" id="PTHR17985:SF8">
    <property type="entry name" value="TRANSPORT AND GOLGI ORGANIZATION PROTEIN 2 HOMOLOG"/>
    <property type="match status" value="1"/>
</dbReference>
<dbReference type="PANTHER" id="PTHR17985">
    <property type="entry name" value="SER/THR-RICH PROTEIN T10 IN DGCR REGION"/>
    <property type="match status" value="1"/>
</dbReference>
<reference evidence="1" key="1">
    <citation type="journal article" date="2023" name="Antonie Van Leeuwenhoek">
        <title>Mesoterricola silvestris gen. nov., sp. nov., Mesoterricola sediminis sp. nov., Geothrix oryzae sp. nov., Geothrix edaphica sp. nov., Geothrix rubra sp. nov., and Geothrix limicola sp. nov., six novel members of Acidobacteriota isolated from soils.</title>
        <authorList>
            <person name="Itoh H."/>
            <person name="Sugisawa Y."/>
            <person name="Mise K."/>
            <person name="Xu Z."/>
            <person name="Kuniyasu M."/>
            <person name="Ushijima N."/>
            <person name="Kawano K."/>
            <person name="Kobayashi E."/>
            <person name="Shiratori Y."/>
            <person name="Masuda Y."/>
            <person name="Senoo K."/>
        </authorList>
    </citation>
    <scope>NUCLEOTIDE SEQUENCE</scope>
    <source>
        <strain evidence="1">Red802</strain>
    </source>
</reference>